<accession>A0ABS8RJA5</accession>
<name>A0ABS8RJA5_DATST</name>
<dbReference type="PANTHER" id="PTHR31317">
    <property type="entry name" value="OS08G0163500 PROTEIN"/>
    <property type="match status" value="1"/>
</dbReference>
<protein>
    <submittedName>
        <fullName evidence="1">Uncharacterized protein</fullName>
    </submittedName>
</protein>
<dbReference type="Pfam" id="PF06219">
    <property type="entry name" value="DUF1005"/>
    <property type="match status" value="1"/>
</dbReference>
<organism evidence="1 2">
    <name type="scientific">Datura stramonium</name>
    <name type="common">Jimsonweed</name>
    <name type="synonym">Common thornapple</name>
    <dbReference type="NCBI Taxonomy" id="4076"/>
    <lineage>
        <taxon>Eukaryota</taxon>
        <taxon>Viridiplantae</taxon>
        <taxon>Streptophyta</taxon>
        <taxon>Embryophyta</taxon>
        <taxon>Tracheophyta</taxon>
        <taxon>Spermatophyta</taxon>
        <taxon>Magnoliopsida</taxon>
        <taxon>eudicotyledons</taxon>
        <taxon>Gunneridae</taxon>
        <taxon>Pentapetalae</taxon>
        <taxon>asterids</taxon>
        <taxon>lamiids</taxon>
        <taxon>Solanales</taxon>
        <taxon>Solanaceae</taxon>
        <taxon>Solanoideae</taxon>
        <taxon>Datureae</taxon>
        <taxon>Datura</taxon>
    </lineage>
</organism>
<sequence length="285" mass="32081">MSEIVIHRTQRWPLWRWYMRQQVGTFGLEVGPEWGEGKAVILFNGWIGIMQEQAGDWKTWSGASFESEAGPRSKICIPGTNFKLVHFYSLFLNLSVCSPSPETVVSPVDPLNNFSQIQLTVLNQTRKRERKGWKVKIHDLSCSGCCSSCSYHSYINGCDWVAKSNPGAWLIVHPDVCRPGCWQPWGKLEAWRERGIRDTICCRFHLLSEGQECGGDLLMSEILISAEKGGEFYIDTDRQPFSWRLLLKDSASRHAGLSAEGYGEVVAIPGDADEIPLSNEVKALL</sequence>
<dbReference type="EMBL" id="JACEIK010000023">
    <property type="protein sequence ID" value="MCD7446890.1"/>
    <property type="molecule type" value="Genomic_DNA"/>
</dbReference>
<reference evidence="1 2" key="1">
    <citation type="journal article" date="2021" name="BMC Genomics">
        <title>Datura genome reveals duplications of psychoactive alkaloid biosynthetic genes and high mutation rate following tissue culture.</title>
        <authorList>
            <person name="Rajewski A."/>
            <person name="Carter-House D."/>
            <person name="Stajich J."/>
            <person name="Litt A."/>
        </authorList>
    </citation>
    <scope>NUCLEOTIDE SEQUENCE [LARGE SCALE GENOMIC DNA]</scope>
    <source>
        <strain evidence="1">AR-01</strain>
    </source>
</reference>
<keyword evidence="2" id="KW-1185">Reference proteome</keyword>
<dbReference type="PANTHER" id="PTHR31317:SF4">
    <property type="entry name" value="OS08G0163500 PROTEIN"/>
    <property type="match status" value="1"/>
</dbReference>
<gene>
    <name evidence="1" type="ORF">HAX54_018861</name>
</gene>
<comment type="caution">
    <text evidence="1">The sequence shown here is derived from an EMBL/GenBank/DDBJ whole genome shotgun (WGS) entry which is preliminary data.</text>
</comment>
<evidence type="ECO:0000313" key="1">
    <source>
        <dbReference type="EMBL" id="MCD7446890.1"/>
    </source>
</evidence>
<evidence type="ECO:0000313" key="2">
    <source>
        <dbReference type="Proteomes" id="UP000823775"/>
    </source>
</evidence>
<proteinExistence type="predicted"/>
<dbReference type="Proteomes" id="UP000823775">
    <property type="component" value="Unassembled WGS sequence"/>
</dbReference>
<dbReference type="InterPro" id="IPR010410">
    <property type="entry name" value="DUF1005"/>
</dbReference>